<proteinExistence type="predicted"/>
<comment type="caution">
    <text evidence="1">The sequence shown here is derived from an EMBL/GenBank/DDBJ whole genome shotgun (WGS) entry which is preliminary data.</text>
</comment>
<keyword evidence="2" id="KW-1185">Reference proteome</keyword>
<organism evidence="1 2">
    <name type="scientific">Chaetomium tenue</name>
    <dbReference type="NCBI Taxonomy" id="1854479"/>
    <lineage>
        <taxon>Eukaryota</taxon>
        <taxon>Fungi</taxon>
        <taxon>Dikarya</taxon>
        <taxon>Ascomycota</taxon>
        <taxon>Pezizomycotina</taxon>
        <taxon>Sordariomycetes</taxon>
        <taxon>Sordariomycetidae</taxon>
        <taxon>Sordariales</taxon>
        <taxon>Chaetomiaceae</taxon>
        <taxon>Chaetomium</taxon>
    </lineage>
</organism>
<protein>
    <submittedName>
        <fullName evidence="1">Uncharacterized protein</fullName>
    </submittedName>
</protein>
<dbReference type="Proteomes" id="UP000724584">
    <property type="component" value="Unassembled WGS sequence"/>
</dbReference>
<gene>
    <name evidence="1" type="ORF">F5144DRAFT_565120</name>
</gene>
<dbReference type="EMBL" id="JAGIZQ010000002">
    <property type="protein sequence ID" value="KAH6641883.1"/>
    <property type="molecule type" value="Genomic_DNA"/>
</dbReference>
<reference evidence="1 2" key="1">
    <citation type="journal article" date="2021" name="Nat. Commun.">
        <title>Genetic determinants of endophytism in the Arabidopsis root mycobiome.</title>
        <authorList>
            <person name="Mesny F."/>
            <person name="Miyauchi S."/>
            <person name="Thiergart T."/>
            <person name="Pickel B."/>
            <person name="Atanasova L."/>
            <person name="Karlsson M."/>
            <person name="Huettel B."/>
            <person name="Barry K.W."/>
            <person name="Haridas S."/>
            <person name="Chen C."/>
            <person name="Bauer D."/>
            <person name="Andreopoulos W."/>
            <person name="Pangilinan J."/>
            <person name="LaButti K."/>
            <person name="Riley R."/>
            <person name="Lipzen A."/>
            <person name="Clum A."/>
            <person name="Drula E."/>
            <person name="Henrissat B."/>
            <person name="Kohler A."/>
            <person name="Grigoriev I.V."/>
            <person name="Martin F.M."/>
            <person name="Hacquard S."/>
        </authorList>
    </citation>
    <scope>NUCLEOTIDE SEQUENCE [LARGE SCALE GENOMIC DNA]</scope>
    <source>
        <strain evidence="1 2">MPI-SDFR-AT-0079</strain>
    </source>
</reference>
<sequence>MDGVTAVLGLLPPAIEGASKLWRLVNEIRDAPDEIRFIKADLHAAIAVLDQMGKFCRGDDGRQLRKDDVGILSDTIAACRASCTEFQKLLDHWLRHSKDGRVFWADRLRLVVLEKGRIEAFQGRLARYRTTLTTILETASVLKKWQQDSIPETTRNGMLESYMQQLVDKITQAIAAARDIDIKSRRVSETAIPKGTPGERQSFEKLKKDTQRELSALQGDNRRLQRACEEALKRVESARAAQKIKDLNASEDSAALAGYINTGNNFRVDQNISNAMANNKSLAVAGIANNFDINAFFGRR</sequence>
<evidence type="ECO:0000313" key="2">
    <source>
        <dbReference type="Proteomes" id="UP000724584"/>
    </source>
</evidence>
<name>A0ACB7PLD8_9PEZI</name>
<accession>A0ACB7PLD8</accession>
<evidence type="ECO:0000313" key="1">
    <source>
        <dbReference type="EMBL" id="KAH6641883.1"/>
    </source>
</evidence>